<evidence type="ECO:0000256" key="6">
    <source>
        <dbReference type="PROSITE-ProRule" id="PRU01052"/>
    </source>
</evidence>
<reference evidence="10" key="1">
    <citation type="submission" date="2025-08" db="UniProtKB">
        <authorList>
            <consortium name="RefSeq"/>
        </authorList>
    </citation>
    <scope>IDENTIFICATION</scope>
</reference>
<sequence>MNNHPNPMTSPLCLIENDHGELRTGEQALEYLRGISEPVVVVAVVGLYRTGKSYLMNRLAGKQAGFTLGSTIESKTKGIWMWCVPHPVKTGHTLVLLDTEGLGDVDKGDSKNDAWIFCLAVLLSSTLVYNSRGTIDNQALEKLHYVTELTEQIRVKSPDASSAEDEEEAEDSQFVMFFPNFVWAVRDFTLERKIDGRDSTEDEYLDFALKLKKGVGKNVNNYNLPRECIRNYFPSRKCFTFPFPTTPQNMSNLESMDVNDLFPEFRETADRFCEYVFAESRVKTVKGGQVVNGRMLNHLVRIYVKTITRGDVPCLENAVVAMAQIENQAAVQEAFRFYESGMEQVKNSFPLELDEILSQHKKINTMATEMFIERSFKDENGEYLKQLAETIDKHYADILHLNEQASEKKCRKLLMDFYAPVAQKLQEGCYAQPGGYEVYCRDRDNILAQYLNQGNKGVRAEDVLEEFMKERSAESNLILQADQKLTENEKRMQEERERTALMEQRVKAEEEKRKEMEKKLEEMSRSHEQRVKQMEEKMKRESCQQRKEMELAIESKLKEQRALLEKGFNEKADLMNKEIEHLRRHQPRGSGTKLLGGGWTLSSSGDAWGERRRAGVGLLVSPRLSTAVLQFVPVNGRVAPLRLQVAGEKSPTVVTAYGPNGSSERIRHFLMQQATQLLVQALVISGLDYCYYMSRYWSTVIGRPSSSKVSLKTRTTYTNEGKMDMKSFA</sequence>
<dbReference type="FunFam" id="1.20.1000.10:FF:000001">
    <property type="entry name" value="Guanylate binding protein 1"/>
    <property type="match status" value="1"/>
</dbReference>
<dbReference type="CDD" id="cd16269">
    <property type="entry name" value="GBP_C"/>
    <property type="match status" value="1"/>
</dbReference>
<dbReference type="GO" id="GO:0045087">
    <property type="term" value="P:innate immune response"/>
    <property type="evidence" value="ECO:0007669"/>
    <property type="project" value="UniProtKB-KW"/>
</dbReference>
<evidence type="ECO:0000313" key="9">
    <source>
        <dbReference type="Proteomes" id="UP000504632"/>
    </source>
</evidence>
<evidence type="ECO:0000256" key="7">
    <source>
        <dbReference type="SAM" id="MobiDB-lite"/>
    </source>
</evidence>
<dbReference type="InterPro" id="IPR037684">
    <property type="entry name" value="GBP_C"/>
</dbReference>
<dbReference type="PROSITE" id="PS51715">
    <property type="entry name" value="G_GB1_RHD3"/>
    <property type="match status" value="1"/>
</dbReference>
<feature type="region of interest" description="Disordered" evidence="7">
    <location>
        <begin position="488"/>
        <end position="513"/>
    </location>
</feature>
<dbReference type="Pfam" id="PF02841">
    <property type="entry name" value="GBP_C"/>
    <property type="match status" value="1"/>
</dbReference>
<dbReference type="InterPro" id="IPR036543">
    <property type="entry name" value="Guanylate-bd_C_sf"/>
</dbReference>
<keyword evidence="5" id="KW-0342">GTP-binding</keyword>
<dbReference type="SUPFAM" id="SSF52540">
    <property type="entry name" value="P-loop containing nucleoside triphosphate hydrolases"/>
    <property type="match status" value="1"/>
</dbReference>
<dbReference type="InterPro" id="IPR015894">
    <property type="entry name" value="Guanylate-bd_N"/>
</dbReference>
<keyword evidence="9" id="KW-1185">Reference proteome</keyword>
<keyword evidence="3" id="KW-0378">Hydrolase</keyword>
<keyword evidence="1" id="KW-0399">Innate immunity</keyword>
<evidence type="ECO:0000256" key="4">
    <source>
        <dbReference type="ARBA" id="ARBA00022859"/>
    </source>
</evidence>
<evidence type="ECO:0000259" key="8">
    <source>
        <dbReference type="PROSITE" id="PS51715"/>
    </source>
</evidence>
<dbReference type="FunCoup" id="A0A6J2WAS8">
    <property type="interactions" value="110"/>
</dbReference>
<feature type="domain" description="GB1/RHD3-type G" evidence="8">
    <location>
        <begin position="36"/>
        <end position="281"/>
    </location>
</feature>
<evidence type="ECO:0000256" key="2">
    <source>
        <dbReference type="ARBA" id="ARBA00022741"/>
    </source>
</evidence>
<dbReference type="InterPro" id="IPR027417">
    <property type="entry name" value="P-loop_NTPase"/>
</dbReference>
<dbReference type="InterPro" id="IPR003191">
    <property type="entry name" value="Guanylate-bd/ATL_C"/>
</dbReference>
<evidence type="ECO:0000256" key="5">
    <source>
        <dbReference type="ARBA" id="ARBA00023134"/>
    </source>
</evidence>
<dbReference type="InParanoid" id="A0A6J2WAS8"/>
<dbReference type="Pfam" id="PF02263">
    <property type="entry name" value="GBP"/>
    <property type="match status" value="1"/>
</dbReference>
<organism evidence="9 10">
    <name type="scientific">Chanos chanos</name>
    <name type="common">Milkfish</name>
    <name type="synonym">Mugil chanos</name>
    <dbReference type="NCBI Taxonomy" id="29144"/>
    <lineage>
        <taxon>Eukaryota</taxon>
        <taxon>Metazoa</taxon>
        <taxon>Chordata</taxon>
        <taxon>Craniata</taxon>
        <taxon>Vertebrata</taxon>
        <taxon>Euteleostomi</taxon>
        <taxon>Actinopterygii</taxon>
        <taxon>Neopterygii</taxon>
        <taxon>Teleostei</taxon>
        <taxon>Ostariophysi</taxon>
        <taxon>Gonorynchiformes</taxon>
        <taxon>Chanidae</taxon>
        <taxon>Chanos</taxon>
    </lineage>
</organism>
<dbReference type="PANTHER" id="PTHR10751">
    <property type="entry name" value="GUANYLATE BINDING PROTEIN"/>
    <property type="match status" value="1"/>
</dbReference>
<dbReference type="GO" id="GO:0003924">
    <property type="term" value="F:GTPase activity"/>
    <property type="evidence" value="ECO:0007669"/>
    <property type="project" value="InterPro"/>
</dbReference>
<keyword evidence="2" id="KW-0547">Nucleotide-binding</keyword>
<evidence type="ECO:0000313" key="10">
    <source>
        <dbReference type="RefSeq" id="XP_030641363.1"/>
    </source>
</evidence>
<dbReference type="SUPFAM" id="SSF48340">
    <property type="entry name" value="Interferon-induced guanylate-binding protein 1 (GBP1), C-terminal domain"/>
    <property type="match status" value="1"/>
</dbReference>
<accession>A0A6J2WAS8</accession>
<comment type="similarity">
    <text evidence="6">Belongs to the TRAFAC class dynamin-like GTPase superfamily. GB1/RHD3 GTPase family.</text>
</comment>
<dbReference type="FunFam" id="3.40.50.300:FF:002830">
    <property type="entry name" value="Guanylate-binding protein 2"/>
    <property type="match status" value="1"/>
</dbReference>
<dbReference type="RefSeq" id="XP_030641363.1">
    <property type="nucleotide sequence ID" value="XM_030785503.1"/>
</dbReference>
<dbReference type="Gene3D" id="1.20.1000.10">
    <property type="entry name" value="Guanylate-binding protein, C-terminal domain"/>
    <property type="match status" value="1"/>
</dbReference>
<dbReference type="GO" id="GO:0005525">
    <property type="term" value="F:GTP binding"/>
    <property type="evidence" value="ECO:0007669"/>
    <property type="project" value="UniProtKB-KW"/>
</dbReference>
<keyword evidence="4" id="KW-0391">Immunity</keyword>
<dbReference type="AlphaFoldDB" id="A0A6J2WAS8"/>
<name>A0A6J2WAS8_CHACN</name>
<gene>
    <name evidence="10" type="primary">LOC115821699</name>
</gene>
<protein>
    <submittedName>
        <fullName evidence="10">Guanylate-binding protein 1-like</fullName>
    </submittedName>
</protein>
<dbReference type="OrthoDB" id="2135133at2759"/>
<evidence type="ECO:0000256" key="3">
    <source>
        <dbReference type="ARBA" id="ARBA00022801"/>
    </source>
</evidence>
<dbReference type="InterPro" id="IPR030386">
    <property type="entry name" value="G_GB1_RHD3_dom"/>
</dbReference>
<dbReference type="Proteomes" id="UP000504632">
    <property type="component" value="Chromosome 9"/>
</dbReference>
<dbReference type="CDD" id="cd01851">
    <property type="entry name" value="GBP"/>
    <property type="match status" value="1"/>
</dbReference>
<proteinExistence type="inferred from homology"/>
<dbReference type="GeneID" id="115821699"/>
<dbReference type="Gene3D" id="3.40.50.300">
    <property type="entry name" value="P-loop containing nucleotide triphosphate hydrolases"/>
    <property type="match status" value="1"/>
</dbReference>
<evidence type="ECO:0000256" key="1">
    <source>
        <dbReference type="ARBA" id="ARBA00022588"/>
    </source>
</evidence>